<dbReference type="InterPro" id="IPR035919">
    <property type="entry name" value="EAL_sf"/>
</dbReference>
<dbReference type="SMART" id="SM00052">
    <property type="entry name" value="EAL"/>
    <property type="match status" value="1"/>
</dbReference>
<evidence type="ECO:0000313" key="5">
    <source>
        <dbReference type="EMBL" id="MDR7378894.1"/>
    </source>
</evidence>
<comment type="caution">
    <text evidence="5">The sequence shown here is derived from an EMBL/GenBank/DDBJ whole genome shotgun (WGS) entry which is preliminary data.</text>
</comment>
<sequence length="742" mass="80412">MDEDLLEFLDAAPAAVPGAALPEPWRILIVDDDPDVHESTAYGLRGLEIEGRGLLLLHAHTAAQALDTLRREPDIAVILLDVVMETDDAGLATVGAIRETLGLANVRIILRTGQPGQAPEMDTIRRYDINDYKTKSELTRTKLYTALTTAIRSYDQLRRLDASRRGLQKIVAASNQFIAEQGLQTFAEGVITQIAGLVGIAPEGLVCACTGSRTAGDGLQCRVIAAAGQFAHLIQHAIGEIGDPHIVASLRQCLTERRNLLGERSVTLFFQGHEGGDFAAFVYSAAPLREVDMHLLQVFCTNIALCAANVELVARLRDHAFVDRLLGLPNRTAFVQHLDDAARSGSLGGCAIGLMDVDQFAETNDMFGHVYGDLLLAAIARRLGEVHGGDGLLARVAGDTFGLFGLESVVNPEVLRAVFVQPFEIEGVQRPVSICMGFARCGEASSSGLELLKDASIALKRAKELGQGRSAYYSAEVGVVTRERTRLLHGLQRAFDHERLFVVYQPQISLLSGQTIGVEALLRWRTEDGQFVPPDRFIPVAEQSGLIVAIGAWVLRTSLYALGQLRAGGAGDLRMAVNVSSVQLAQPQFLQIVDQALRDTGMPADCLELEITESVAVMGMERVATLLRDIKSRGIAVAIDDFGTGFSSLSYLDRLPADRLKIDRAFVMSLDSGRLGARIAEMIVPLGHQLGMKVLAEGVENETQASLLRDLGCDEAQGYLYAKPMPLEELGPWLAQRRGWAP</sequence>
<organism evidence="5 6">
    <name type="scientific">Rhodoferax ferrireducens</name>
    <dbReference type="NCBI Taxonomy" id="192843"/>
    <lineage>
        <taxon>Bacteria</taxon>
        <taxon>Pseudomonadati</taxon>
        <taxon>Pseudomonadota</taxon>
        <taxon>Betaproteobacteria</taxon>
        <taxon>Burkholderiales</taxon>
        <taxon>Comamonadaceae</taxon>
        <taxon>Rhodoferax</taxon>
    </lineage>
</organism>
<dbReference type="Proteomes" id="UP001180487">
    <property type="component" value="Unassembled WGS sequence"/>
</dbReference>
<dbReference type="PANTHER" id="PTHR33121">
    <property type="entry name" value="CYCLIC DI-GMP PHOSPHODIESTERASE PDEF"/>
    <property type="match status" value="1"/>
</dbReference>
<feature type="modified residue" description="4-aspartylphosphate" evidence="1">
    <location>
        <position position="81"/>
    </location>
</feature>
<dbReference type="Gene3D" id="3.20.20.450">
    <property type="entry name" value="EAL domain"/>
    <property type="match status" value="1"/>
</dbReference>
<dbReference type="PANTHER" id="PTHR33121:SF70">
    <property type="entry name" value="SIGNALING PROTEIN YKOW"/>
    <property type="match status" value="1"/>
</dbReference>
<gene>
    <name evidence="5" type="ORF">J2X19_003588</name>
</gene>
<evidence type="ECO:0000256" key="1">
    <source>
        <dbReference type="PROSITE-ProRule" id="PRU00169"/>
    </source>
</evidence>
<dbReference type="SUPFAM" id="SSF141868">
    <property type="entry name" value="EAL domain-like"/>
    <property type="match status" value="1"/>
</dbReference>
<dbReference type="PROSITE" id="PS50110">
    <property type="entry name" value="RESPONSE_REGULATORY"/>
    <property type="match status" value="1"/>
</dbReference>
<dbReference type="InterPro" id="IPR001633">
    <property type="entry name" value="EAL_dom"/>
</dbReference>
<dbReference type="NCBIfam" id="TIGR00254">
    <property type="entry name" value="GGDEF"/>
    <property type="match status" value="1"/>
</dbReference>
<dbReference type="Pfam" id="PF00990">
    <property type="entry name" value="GGDEF"/>
    <property type="match status" value="1"/>
</dbReference>
<dbReference type="SMART" id="SM00267">
    <property type="entry name" value="GGDEF"/>
    <property type="match status" value="1"/>
</dbReference>
<dbReference type="Gene3D" id="3.30.70.270">
    <property type="match status" value="1"/>
</dbReference>
<dbReference type="PROSITE" id="PS50883">
    <property type="entry name" value="EAL"/>
    <property type="match status" value="1"/>
</dbReference>
<dbReference type="InterPro" id="IPR021800">
    <property type="entry name" value="DUF3369"/>
</dbReference>
<dbReference type="PROSITE" id="PS50887">
    <property type="entry name" value="GGDEF"/>
    <property type="match status" value="1"/>
</dbReference>
<dbReference type="SUPFAM" id="SSF55073">
    <property type="entry name" value="Nucleotide cyclase"/>
    <property type="match status" value="1"/>
</dbReference>
<dbReference type="CDD" id="cd01948">
    <property type="entry name" value="EAL"/>
    <property type="match status" value="1"/>
</dbReference>
<dbReference type="Gene3D" id="3.40.50.2300">
    <property type="match status" value="1"/>
</dbReference>
<proteinExistence type="predicted"/>
<dbReference type="CDD" id="cd01949">
    <property type="entry name" value="GGDEF"/>
    <property type="match status" value="1"/>
</dbReference>
<dbReference type="SMART" id="SM00448">
    <property type="entry name" value="REC"/>
    <property type="match status" value="1"/>
</dbReference>
<dbReference type="InterPro" id="IPR000160">
    <property type="entry name" value="GGDEF_dom"/>
</dbReference>
<name>A0ABU2CC36_9BURK</name>
<dbReference type="InterPro" id="IPR043128">
    <property type="entry name" value="Rev_trsase/Diguanyl_cyclase"/>
</dbReference>
<dbReference type="Pfam" id="PF11849">
    <property type="entry name" value="DUF3369"/>
    <property type="match status" value="1"/>
</dbReference>
<feature type="domain" description="GGDEF" evidence="4">
    <location>
        <begin position="348"/>
        <end position="475"/>
    </location>
</feature>
<dbReference type="EMBL" id="JAVDXT010000003">
    <property type="protein sequence ID" value="MDR7378894.1"/>
    <property type="molecule type" value="Genomic_DNA"/>
</dbReference>
<keyword evidence="6" id="KW-1185">Reference proteome</keyword>
<dbReference type="RefSeq" id="WP_310375178.1">
    <property type="nucleotide sequence ID" value="NZ_JAVDXT010000003.1"/>
</dbReference>
<dbReference type="Pfam" id="PF00563">
    <property type="entry name" value="EAL"/>
    <property type="match status" value="1"/>
</dbReference>
<evidence type="ECO:0000259" key="2">
    <source>
        <dbReference type="PROSITE" id="PS50110"/>
    </source>
</evidence>
<evidence type="ECO:0000259" key="3">
    <source>
        <dbReference type="PROSITE" id="PS50883"/>
    </source>
</evidence>
<dbReference type="SUPFAM" id="SSF52172">
    <property type="entry name" value="CheY-like"/>
    <property type="match status" value="1"/>
</dbReference>
<feature type="domain" description="EAL" evidence="3">
    <location>
        <begin position="484"/>
        <end position="738"/>
    </location>
</feature>
<feature type="domain" description="Response regulatory" evidence="2">
    <location>
        <begin position="26"/>
        <end position="150"/>
    </location>
</feature>
<dbReference type="InterPro" id="IPR050706">
    <property type="entry name" value="Cyclic-di-GMP_PDE-like"/>
</dbReference>
<accession>A0ABU2CC36</accession>
<evidence type="ECO:0000313" key="6">
    <source>
        <dbReference type="Proteomes" id="UP001180487"/>
    </source>
</evidence>
<dbReference type="InterPro" id="IPR029787">
    <property type="entry name" value="Nucleotide_cyclase"/>
</dbReference>
<dbReference type="InterPro" id="IPR001789">
    <property type="entry name" value="Sig_transdc_resp-reg_receiver"/>
</dbReference>
<evidence type="ECO:0000259" key="4">
    <source>
        <dbReference type="PROSITE" id="PS50887"/>
    </source>
</evidence>
<reference evidence="5 6" key="1">
    <citation type="submission" date="2023-07" db="EMBL/GenBank/DDBJ databases">
        <title>Sorghum-associated microbial communities from plants grown in Nebraska, USA.</title>
        <authorList>
            <person name="Schachtman D."/>
        </authorList>
    </citation>
    <scope>NUCLEOTIDE SEQUENCE [LARGE SCALE GENOMIC DNA]</scope>
    <source>
        <strain evidence="5 6">BE313</strain>
    </source>
</reference>
<protein>
    <submittedName>
        <fullName evidence="5">Diguanylate cyclase (GGDEF)-like protein</fullName>
    </submittedName>
</protein>
<dbReference type="InterPro" id="IPR011006">
    <property type="entry name" value="CheY-like_superfamily"/>
</dbReference>
<keyword evidence="1" id="KW-0597">Phosphoprotein</keyword>